<sequence length="729" mass="81088">MAEDGGRTSGFTDRWRLSSVSDFGGYVGGGDGHQQQQQQPNVGGSGGGKPKRSQACVSCRRQKMKCQFSVQSDPPRCDRCRQANIECKFEIRANDKQWTSSVEERLKRLEDTLAELMDLLQNNNIWGASPIGEGHWAHQHPPVVNPAPSTKRAHATKDLANGLLSGLIGSRRGSSNGQDSTSNNESPEPPAKRTRVDLDDTSLVESAEARECIEFFNAKLARYLPILVFKYLPQFDVSVQKRSPILFLSILSVASLYHPAYQARHSTFRKEFETVADSLDYKMLASGESNLNQVVDVIVALSLAGAWLGGELGFRMSVTASNLAGTVFPLEQDRTSPDETAKRELISAIGLMTYIIEQRLRIIHARPIDPNQIVNGKRRDVFFAQFLASLMKDRKGHHHEMDVAELKITANVELCAVILMLQLDLRQEVKIDVLTHWNNQLDKWLSEWMGKLTVNLLPSSWKPVFLTFHFAKLFLNSMAVSNVKKPMDATWAPPVDPNMDPEQRKRFTKAAENSALDVLDMLIRDRDIERLIAVAPVFYPTIFITACAWLLKLLTITRSIGYAIDEEKVIRVARSSYNILSTKLAAPVLPCNPSVRNLGVGLDKVAEHLTYDAYNQSTQPHPPPPPPQQQQPPVQQVTPMVSTSGSEATYVETPQQAGTESAGILPTNFWSFTPFRARYSDSASAQFAPESEQQNVIWQSSGEGVTDFLFDAYSSSILESLTGPNNAEM</sequence>
<dbReference type="EMBL" id="SWFS01000066">
    <property type="protein sequence ID" value="KAA8917063.1"/>
    <property type="molecule type" value="Genomic_DNA"/>
</dbReference>
<keyword evidence="7" id="KW-0812">Transmembrane</keyword>
<evidence type="ECO:0000313" key="9">
    <source>
        <dbReference type="EMBL" id="KAA8917063.1"/>
    </source>
</evidence>
<dbReference type="Proteomes" id="UP000761534">
    <property type="component" value="Unassembled WGS sequence"/>
</dbReference>
<dbReference type="Gene3D" id="4.10.240.10">
    <property type="entry name" value="Zn(2)-C6 fungal-type DNA-binding domain"/>
    <property type="match status" value="1"/>
</dbReference>
<evidence type="ECO:0000259" key="8">
    <source>
        <dbReference type="PROSITE" id="PS50048"/>
    </source>
</evidence>
<dbReference type="PROSITE" id="PS50048">
    <property type="entry name" value="ZN2_CY6_FUNGAL_2"/>
    <property type="match status" value="1"/>
</dbReference>
<dbReference type="CDD" id="cd00067">
    <property type="entry name" value="GAL4"/>
    <property type="match status" value="1"/>
</dbReference>
<dbReference type="Pfam" id="PF00172">
    <property type="entry name" value="Zn_clus"/>
    <property type="match status" value="1"/>
</dbReference>
<dbReference type="GO" id="GO:0005634">
    <property type="term" value="C:nucleus"/>
    <property type="evidence" value="ECO:0007669"/>
    <property type="project" value="UniProtKB-SubCell"/>
</dbReference>
<keyword evidence="10" id="KW-1185">Reference proteome</keyword>
<feature type="compositionally biased region" description="Pro residues" evidence="6">
    <location>
        <begin position="620"/>
        <end position="630"/>
    </location>
</feature>
<dbReference type="PROSITE" id="PS00463">
    <property type="entry name" value="ZN2_CY6_FUNGAL_1"/>
    <property type="match status" value="1"/>
</dbReference>
<evidence type="ECO:0000256" key="2">
    <source>
        <dbReference type="ARBA" id="ARBA00023015"/>
    </source>
</evidence>
<reference evidence="9" key="1">
    <citation type="journal article" date="2019" name="G3 (Bethesda)">
        <title>Genome Assemblies of Two Rare Opportunistic Yeast Pathogens: Diutina rugosa (syn. Candida rugosa) and Trichomonascus ciferrii (syn. Candida ciferrii).</title>
        <authorList>
            <person name="Mixao V."/>
            <person name="Saus E."/>
            <person name="Hansen A.P."/>
            <person name="Lass-Florl C."/>
            <person name="Gabaldon T."/>
        </authorList>
    </citation>
    <scope>NUCLEOTIDE SEQUENCE</scope>
    <source>
        <strain evidence="9">CBS 4856</strain>
    </source>
</reference>
<dbReference type="GO" id="GO:0000981">
    <property type="term" value="F:DNA-binding transcription factor activity, RNA polymerase II-specific"/>
    <property type="evidence" value="ECO:0007669"/>
    <property type="project" value="InterPro"/>
</dbReference>
<keyword evidence="5" id="KW-0539">Nucleus</keyword>
<feature type="region of interest" description="Disordered" evidence="6">
    <location>
        <begin position="22"/>
        <end position="53"/>
    </location>
</feature>
<feature type="domain" description="Zn(2)-C6 fungal-type" evidence="8">
    <location>
        <begin position="55"/>
        <end position="89"/>
    </location>
</feature>
<feature type="region of interest" description="Disordered" evidence="6">
    <location>
        <begin position="170"/>
        <end position="198"/>
    </location>
</feature>
<dbReference type="PANTHER" id="PTHR31845:SF17">
    <property type="entry name" value="ZN(II)2CYS6 TRANSCRIPTION FACTOR (EUROFUNG)"/>
    <property type="match status" value="1"/>
</dbReference>
<keyword evidence="2" id="KW-0805">Transcription regulation</keyword>
<keyword evidence="3" id="KW-0238">DNA-binding</keyword>
<feature type="transmembrane region" description="Helical" evidence="7">
    <location>
        <begin position="531"/>
        <end position="551"/>
    </location>
</feature>
<dbReference type="OrthoDB" id="4096336at2759"/>
<dbReference type="GO" id="GO:0008270">
    <property type="term" value="F:zinc ion binding"/>
    <property type="evidence" value="ECO:0007669"/>
    <property type="project" value="InterPro"/>
</dbReference>
<comment type="subcellular location">
    <subcellularLocation>
        <location evidence="1">Nucleus</location>
    </subcellularLocation>
</comment>
<name>A0A642VB76_9ASCO</name>
<dbReference type="InterPro" id="IPR051089">
    <property type="entry name" value="prtT"/>
</dbReference>
<evidence type="ECO:0000256" key="1">
    <source>
        <dbReference type="ARBA" id="ARBA00004123"/>
    </source>
</evidence>
<dbReference type="InterPro" id="IPR036864">
    <property type="entry name" value="Zn2-C6_fun-type_DNA-bd_sf"/>
</dbReference>
<dbReference type="VEuPathDB" id="FungiDB:TRICI_000735"/>
<evidence type="ECO:0000256" key="7">
    <source>
        <dbReference type="SAM" id="Phobius"/>
    </source>
</evidence>
<comment type="caution">
    <text evidence="9">The sequence shown here is derived from an EMBL/GenBank/DDBJ whole genome shotgun (WGS) entry which is preliminary data.</text>
</comment>
<evidence type="ECO:0000256" key="4">
    <source>
        <dbReference type="ARBA" id="ARBA00023163"/>
    </source>
</evidence>
<gene>
    <name evidence="9" type="ORF">TRICI_000735</name>
</gene>
<evidence type="ECO:0000256" key="6">
    <source>
        <dbReference type="SAM" id="MobiDB-lite"/>
    </source>
</evidence>
<feature type="compositionally biased region" description="Polar residues" evidence="6">
    <location>
        <begin position="640"/>
        <end position="651"/>
    </location>
</feature>
<keyword evidence="7" id="KW-1133">Transmembrane helix</keyword>
<dbReference type="PANTHER" id="PTHR31845">
    <property type="entry name" value="FINGER DOMAIN PROTEIN, PUTATIVE-RELATED"/>
    <property type="match status" value="1"/>
</dbReference>
<evidence type="ECO:0000313" key="10">
    <source>
        <dbReference type="Proteomes" id="UP000761534"/>
    </source>
</evidence>
<feature type="compositionally biased region" description="Low complexity" evidence="6">
    <location>
        <begin position="33"/>
        <end position="42"/>
    </location>
</feature>
<organism evidence="9 10">
    <name type="scientific">Trichomonascus ciferrii</name>
    <dbReference type="NCBI Taxonomy" id="44093"/>
    <lineage>
        <taxon>Eukaryota</taxon>
        <taxon>Fungi</taxon>
        <taxon>Dikarya</taxon>
        <taxon>Ascomycota</taxon>
        <taxon>Saccharomycotina</taxon>
        <taxon>Dipodascomycetes</taxon>
        <taxon>Dipodascales</taxon>
        <taxon>Trichomonascaceae</taxon>
        <taxon>Trichomonascus</taxon>
        <taxon>Trichomonascus ciferrii complex</taxon>
    </lineage>
</organism>
<keyword evidence="7" id="KW-0472">Membrane</keyword>
<evidence type="ECO:0000256" key="5">
    <source>
        <dbReference type="ARBA" id="ARBA00023242"/>
    </source>
</evidence>
<dbReference type="InterPro" id="IPR001138">
    <property type="entry name" value="Zn2Cys6_DnaBD"/>
</dbReference>
<feature type="region of interest" description="Disordered" evidence="6">
    <location>
        <begin position="614"/>
        <end position="651"/>
    </location>
</feature>
<protein>
    <recommendedName>
        <fullName evidence="8">Zn(2)-C6 fungal-type domain-containing protein</fullName>
    </recommendedName>
</protein>
<dbReference type="SMART" id="SM00066">
    <property type="entry name" value="GAL4"/>
    <property type="match status" value="1"/>
</dbReference>
<dbReference type="SUPFAM" id="SSF57701">
    <property type="entry name" value="Zn2/Cys6 DNA-binding domain"/>
    <property type="match status" value="1"/>
</dbReference>
<keyword evidence="4" id="KW-0804">Transcription</keyword>
<proteinExistence type="predicted"/>
<evidence type="ECO:0000256" key="3">
    <source>
        <dbReference type="ARBA" id="ARBA00023125"/>
    </source>
</evidence>
<dbReference type="GO" id="GO:0000976">
    <property type="term" value="F:transcription cis-regulatory region binding"/>
    <property type="evidence" value="ECO:0007669"/>
    <property type="project" value="TreeGrafter"/>
</dbReference>
<accession>A0A642VB76</accession>
<dbReference type="AlphaFoldDB" id="A0A642VB76"/>